<gene>
    <name evidence="2" type="ORF">GCM10009744_05100</name>
</gene>
<keyword evidence="3" id="KW-1185">Reference proteome</keyword>
<comment type="caution">
    <text evidence="2">The sequence shown here is derived from an EMBL/GenBank/DDBJ whole genome shotgun (WGS) entry which is preliminary data.</text>
</comment>
<dbReference type="RefSeq" id="WP_344108186.1">
    <property type="nucleotide sequence ID" value="NZ_BAAANE010000002.1"/>
</dbReference>
<dbReference type="Proteomes" id="UP001501319">
    <property type="component" value="Unassembled WGS sequence"/>
</dbReference>
<reference evidence="2 3" key="1">
    <citation type="journal article" date="2019" name="Int. J. Syst. Evol. Microbiol.">
        <title>The Global Catalogue of Microorganisms (GCM) 10K type strain sequencing project: providing services to taxonomists for standard genome sequencing and annotation.</title>
        <authorList>
            <consortium name="The Broad Institute Genomics Platform"/>
            <consortium name="The Broad Institute Genome Sequencing Center for Infectious Disease"/>
            <person name="Wu L."/>
            <person name="Ma J."/>
        </authorList>
    </citation>
    <scope>NUCLEOTIDE SEQUENCE [LARGE SCALE GENOMIC DNA]</scope>
    <source>
        <strain evidence="2 3">JCM 14306</strain>
    </source>
</reference>
<evidence type="ECO:0000313" key="2">
    <source>
        <dbReference type="EMBL" id="GAA1621120.1"/>
    </source>
</evidence>
<evidence type="ECO:0000256" key="1">
    <source>
        <dbReference type="SAM" id="MobiDB-lite"/>
    </source>
</evidence>
<accession>A0ABN2EXL6</accession>
<sequence length="397" mass="43076">MRDGDRPVPRDSAVYREFARLYRLARSIRPTPVDRWSGDLYATTTKVAWGSFDPRTGDMRMSEAFVLQHLSPSSPASIQDEQAQALATVLHEATHAGMQTDAPDEPNAVRTLHARGAMEGFAELRAMNDFEVFTVNAGYPGLRPGEPQYPGAYAAMNSLVTQVSGPAKDRYAFLAEATGGPAAMHFDQLADGVVRNRLPEVVADREQDRRAVRAVLIQAMLHPHWPTLHQSSTAAGELAAEDIRLSLNAKVDEICRHYRAHPAQTFPADSPAPEAARTLTLEGARTLTPEVSSAATRDRTHRPSTLAQSNDFGAVAPPDHIRRDRGTSATFDTAGTSTVSGADGLDVMRFLSGQAPAWEAASGRPSLGEGSRRDGLHSPGRWQPPKTRHGPTDHGRD</sequence>
<proteinExistence type="predicted"/>
<feature type="region of interest" description="Disordered" evidence="1">
    <location>
        <begin position="357"/>
        <end position="397"/>
    </location>
</feature>
<feature type="compositionally biased region" description="Polar residues" evidence="1">
    <location>
        <begin position="327"/>
        <end position="340"/>
    </location>
</feature>
<name>A0ABN2EXL6_9ACTN</name>
<dbReference type="EMBL" id="BAAANE010000002">
    <property type="protein sequence ID" value="GAA1621120.1"/>
    <property type="molecule type" value="Genomic_DNA"/>
</dbReference>
<protein>
    <submittedName>
        <fullName evidence="2">Uncharacterized protein</fullName>
    </submittedName>
</protein>
<organism evidence="2 3">
    <name type="scientific">Kribbella alba</name>
    <dbReference type="NCBI Taxonomy" id="190197"/>
    <lineage>
        <taxon>Bacteria</taxon>
        <taxon>Bacillati</taxon>
        <taxon>Actinomycetota</taxon>
        <taxon>Actinomycetes</taxon>
        <taxon>Propionibacteriales</taxon>
        <taxon>Kribbellaceae</taxon>
        <taxon>Kribbella</taxon>
    </lineage>
</organism>
<feature type="region of interest" description="Disordered" evidence="1">
    <location>
        <begin position="285"/>
        <end position="341"/>
    </location>
</feature>
<evidence type="ECO:0000313" key="3">
    <source>
        <dbReference type="Proteomes" id="UP001501319"/>
    </source>
</evidence>